<dbReference type="PROSITE" id="PS50048">
    <property type="entry name" value="ZN2_CY6_FUNGAL_2"/>
    <property type="match status" value="1"/>
</dbReference>
<name>A0A1E4TIG3_9ASCO</name>
<organism evidence="4 5">
    <name type="scientific">Tortispora caseinolytica NRRL Y-17796</name>
    <dbReference type="NCBI Taxonomy" id="767744"/>
    <lineage>
        <taxon>Eukaryota</taxon>
        <taxon>Fungi</taxon>
        <taxon>Dikarya</taxon>
        <taxon>Ascomycota</taxon>
        <taxon>Saccharomycotina</taxon>
        <taxon>Trigonopsidomycetes</taxon>
        <taxon>Trigonopsidales</taxon>
        <taxon>Trigonopsidaceae</taxon>
        <taxon>Tortispora</taxon>
    </lineage>
</organism>
<dbReference type="PANTHER" id="PTHR37534:SF46">
    <property type="entry name" value="ZN(II)2CYS6 TRANSCRIPTION FACTOR (EUROFUNG)"/>
    <property type="match status" value="1"/>
</dbReference>
<dbReference type="Pfam" id="PF11951">
    <property type="entry name" value="Fungal_trans_2"/>
    <property type="match status" value="1"/>
</dbReference>
<dbReference type="InterPro" id="IPR036864">
    <property type="entry name" value="Zn2-C6_fun-type_DNA-bd_sf"/>
</dbReference>
<dbReference type="EMBL" id="KV453841">
    <property type="protein sequence ID" value="ODV91507.1"/>
    <property type="molecule type" value="Genomic_DNA"/>
</dbReference>
<dbReference type="OrthoDB" id="3598904at2759"/>
<dbReference type="Proteomes" id="UP000095023">
    <property type="component" value="Unassembled WGS sequence"/>
</dbReference>
<dbReference type="CDD" id="cd00067">
    <property type="entry name" value="GAL4"/>
    <property type="match status" value="1"/>
</dbReference>
<evidence type="ECO:0000313" key="4">
    <source>
        <dbReference type="EMBL" id="ODV91507.1"/>
    </source>
</evidence>
<evidence type="ECO:0000256" key="1">
    <source>
        <dbReference type="ARBA" id="ARBA00004123"/>
    </source>
</evidence>
<dbReference type="SUPFAM" id="SSF57701">
    <property type="entry name" value="Zn2/Cys6 DNA-binding domain"/>
    <property type="match status" value="1"/>
</dbReference>
<reference evidence="5" key="1">
    <citation type="submission" date="2016-02" db="EMBL/GenBank/DDBJ databases">
        <title>Comparative genomics of biotechnologically important yeasts.</title>
        <authorList>
            <consortium name="DOE Joint Genome Institute"/>
            <person name="Riley R."/>
            <person name="Haridas S."/>
            <person name="Wolfe K.H."/>
            <person name="Lopes M.R."/>
            <person name="Hittinger C.T."/>
            <person name="Goker M."/>
            <person name="Salamov A."/>
            <person name="Wisecaver J."/>
            <person name="Long T.M."/>
            <person name="Aerts A.L."/>
            <person name="Barry K."/>
            <person name="Choi C."/>
            <person name="Clum A."/>
            <person name="Coughlan A.Y."/>
            <person name="Deshpande S."/>
            <person name="Douglass A.P."/>
            <person name="Hanson S.J."/>
            <person name="Klenk H.-P."/>
            <person name="Labutti K."/>
            <person name="Lapidus A."/>
            <person name="Lindquist E."/>
            <person name="Lipzen A."/>
            <person name="Meier-Kolthoff J.P."/>
            <person name="Ohm R.A."/>
            <person name="Otillar R.P."/>
            <person name="Pangilinan J."/>
            <person name="Peng Y."/>
            <person name="Rokas A."/>
            <person name="Rosa C.A."/>
            <person name="Scheuner C."/>
            <person name="Sibirny A.A."/>
            <person name="Slot J.C."/>
            <person name="Stielow J.B."/>
            <person name="Sun H."/>
            <person name="Kurtzman C.P."/>
            <person name="Blackwell M."/>
            <person name="Jeffries T.W."/>
            <person name="Grigoriev I.V."/>
        </authorList>
    </citation>
    <scope>NUCLEOTIDE SEQUENCE [LARGE SCALE GENOMIC DNA]</scope>
    <source>
        <strain evidence="5">NRRL Y-17796</strain>
    </source>
</reference>
<dbReference type="GO" id="GO:0008270">
    <property type="term" value="F:zinc ion binding"/>
    <property type="evidence" value="ECO:0007669"/>
    <property type="project" value="InterPro"/>
</dbReference>
<keyword evidence="2" id="KW-0539">Nucleus</keyword>
<dbReference type="InterPro" id="IPR001138">
    <property type="entry name" value="Zn2Cys6_DnaBD"/>
</dbReference>
<evidence type="ECO:0000313" key="5">
    <source>
        <dbReference type="Proteomes" id="UP000095023"/>
    </source>
</evidence>
<sequence length="645" mass="73183">MPLQNNRKPILRLKTGCFTCRRRKKKCDEVKPICKGCQRNKLECSWPDLIVNPQKKWSEPSQENSFSKSHSVQPKPLTFTFQQSIIDFSDTPSSNSASTSTGPNASLLESPPVETFSIRDAANSLLDLVVQGRRDLVLPFRRDFTEVDEWNRMRSRAAILATVDNIGQSILDEHGHTHNIDTDISSYFGPSLELQLDQPSGHVIGDPDGDDSLSQIMGMNSPVELVNMPDYSSIESPRLTLPRTIPDLLGTRNEIELFFLKNSIVYLQRKLLHPHGLKQLQLGNFTTPLSGINEPMKDLMVAYGAHYLSMHGSETIMYADRYYTSSLQGLRRLISESQLDYSEDWLIIVIQLLGCFERLRYNNVSRSVGHLAFGWRILKERLRKARGPEMSNFSRSVTRVMTESVLYNAAVVVYFCPQDRLYLAPPAEVFDIYIDSVRDPLYPTEVPWANNPLTGAGVEIFKLVAKVSWIVRKPQQTAKTMSEALRLSEEIMAINFVDDVPLELPEVIAERLRQRDITPYEAHLHYLETFRQASLLLIYKAMDPDLQTDDEAVMACFETGLRHSMYLSGDNVDIASTMIWSLYILGCSAHTDEDKLIYSEVILQLSSDFHTENYSSVALALKKVWDRNMGLDALLDRSIIETVAA</sequence>
<dbReference type="GO" id="GO:0000981">
    <property type="term" value="F:DNA-binding transcription factor activity, RNA polymerase II-specific"/>
    <property type="evidence" value="ECO:0007669"/>
    <property type="project" value="InterPro"/>
</dbReference>
<dbReference type="PANTHER" id="PTHR37534">
    <property type="entry name" value="TRANSCRIPTIONAL ACTIVATOR PROTEIN UGA3"/>
    <property type="match status" value="1"/>
</dbReference>
<dbReference type="Gene3D" id="4.10.240.10">
    <property type="entry name" value="Zn(2)-C6 fungal-type DNA-binding domain"/>
    <property type="match status" value="1"/>
</dbReference>
<evidence type="ECO:0000256" key="2">
    <source>
        <dbReference type="ARBA" id="ARBA00023242"/>
    </source>
</evidence>
<comment type="subcellular location">
    <subcellularLocation>
        <location evidence="1">Nucleus</location>
    </subcellularLocation>
</comment>
<gene>
    <name evidence="4" type="ORF">CANCADRAFT_72</name>
</gene>
<proteinExistence type="predicted"/>
<dbReference type="PROSITE" id="PS00463">
    <property type="entry name" value="ZN2_CY6_FUNGAL_1"/>
    <property type="match status" value="1"/>
</dbReference>
<dbReference type="SMART" id="SM00066">
    <property type="entry name" value="GAL4"/>
    <property type="match status" value="1"/>
</dbReference>
<dbReference type="InterPro" id="IPR021858">
    <property type="entry name" value="Fun_TF"/>
</dbReference>
<protein>
    <recommendedName>
        <fullName evidence="3">Zn(2)-C6 fungal-type domain-containing protein</fullName>
    </recommendedName>
</protein>
<accession>A0A1E4TIG3</accession>
<evidence type="ECO:0000259" key="3">
    <source>
        <dbReference type="PROSITE" id="PS50048"/>
    </source>
</evidence>
<dbReference type="Pfam" id="PF00172">
    <property type="entry name" value="Zn_clus"/>
    <property type="match status" value="1"/>
</dbReference>
<keyword evidence="5" id="KW-1185">Reference proteome</keyword>
<dbReference type="GO" id="GO:0005634">
    <property type="term" value="C:nucleus"/>
    <property type="evidence" value="ECO:0007669"/>
    <property type="project" value="UniProtKB-SubCell"/>
</dbReference>
<feature type="domain" description="Zn(2)-C6 fungal-type" evidence="3">
    <location>
        <begin position="16"/>
        <end position="46"/>
    </location>
</feature>
<dbReference type="AlphaFoldDB" id="A0A1E4TIG3"/>